<organism evidence="2 3">
    <name type="scientific">Plasmodium vivax</name>
    <name type="common">malaria parasite P. vivax</name>
    <dbReference type="NCBI Taxonomy" id="5855"/>
    <lineage>
        <taxon>Eukaryota</taxon>
        <taxon>Sar</taxon>
        <taxon>Alveolata</taxon>
        <taxon>Apicomplexa</taxon>
        <taxon>Aconoidasida</taxon>
        <taxon>Haemosporida</taxon>
        <taxon>Plasmodiidae</taxon>
        <taxon>Plasmodium</taxon>
        <taxon>Plasmodium (Plasmodium)</taxon>
    </lineage>
</organism>
<dbReference type="VEuPathDB" id="PlasmoDB:PVP01_0007600"/>
<feature type="compositionally biased region" description="Basic and acidic residues" evidence="1">
    <location>
        <begin position="254"/>
        <end position="273"/>
    </location>
</feature>
<name>A0A1G4E679_PLAVI</name>
<protein>
    <submittedName>
        <fullName evidence="2">VIR protein</fullName>
    </submittedName>
</protein>
<evidence type="ECO:0000313" key="2">
    <source>
        <dbReference type="EMBL" id="SCA59645.1"/>
    </source>
</evidence>
<dbReference type="VEuPathDB" id="PlasmoDB:PVPAM_010005900"/>
<dbReference type="Proteomes" id="UP000196402">
    <property type="component" value="Unassembled WGS sequence"/>
</dbReference>
<evidence type="ECO:0000256" key="1">
    <source>
        <dbReference type="SAM" id="MobiDB-lite"/>
    </source>
</evidence>
<dbReference type="Pfam" id="PF05795">
    <property type="entry name" value="Plasmodium_Vir"/>
    <property type="match status" value="1"/>
</dbReference>
<evidence type="ECO:0000313" key="3">
    <source>
        <dbReference type="Proteomes" id="UP000196402"/>
    </source>
</evidence>
<accession>A0A1G4E679</accession>
<dbReference type="InterPro" id="IPR008780">
    <property type="entry name" value="Plasmodium_Vir"/>
</dbReference>
<dbReference type="EMBL" id="FLYH01000051">
    <property type="protein sequence ID" value="SCA59645.1"/>
    <property type="molecule type" value="Genomic_DNA"/>
</dbReference>
<gene>
    <name evidence="2" type="ORF">PVT01_000030300</name>
</gene>
<dbReference type="VEuPathDB" id="PlasmoDB:PVW1_050044400"/>
<proteinExistence type="predicted"/>
<dbReference type="AlphaFoldDB" id="A0A1G4E679"/>
<sequence>MENLSCTDVPIDESYRFYEYIDNYLHYINFCVGDNECNQYNNLCIFDKSRFDDKAVKLTLICKRFHYLLDKLFTPSTSLTYVKENAHLEYLNYWLNHELSLIKTDLELKTLFQHIRSRNSNNVTLIKLNGKIKDIPKKEINNMNSLFYLYDDYINIKKYITGDNANEKLFHHYTKHCVDKYEPLEKNCLNKTTPFCKALCNFRKKYEQIDLSNEAINGWKNKILPPLSKNAKAQVNDTKLPSVLASSSLAGTENPERDNRTPVRSSESPERGSEGPVKPGAIPVTITDDGSLVKAGSQQPNAISNLPYISQRDSLEENNQNEIQKEDHFDTSTNKIIGTSISTVGVSSLFFLFYKFTSLGSRFRSQNKNKKYIRNNFNQQSNNFLDPSEYQYRPEESMSYNISYNSV</sequence>
<reference evidence="2 3" key="1">
    <citation type="submission" date="2016-07" db="EMBL/GenBank/DDBJ databases">
        <authorList>
            <consortium name="Pathogen Informatics"/>
        </authorList>
    </citation>
    <scope>NUCLEOTIDE SEQUENCE [LARGE SCALE GENOMIC DNA]</scope>
</reference>
<feature type="region of interest" description="Disordered" evidence="1">
    <location>
        <begin position="244"/>
        <end position="286"/>
    </location>
</feature>